<proteinExistence type="predicted"/>
<name>A0AAP0LAQ4_9MAGN</name>
<sequence>MTSWMNLQFSFTLFKLSFRDWLILSLGVPNGCLWCNIEDLPRPGPLYLRYTNGGLHNGFWKEGVVGSSNGRFWS</sequence>
<keyword evidence="1" id="KW-0732">Signal</keyword>
<reference evidence="2 3" key="1">
    <citation type="submission" date="2024-01" db="EMBL/GenBank/DDBJ databases">
        <title>Genome assemblies of Stephania.</title>
        <authorList>
            <person name="Yang L."/>
        </authorList>
    </citation>
    <scope>NUCLEOTIDE SEQUENCE [LARGE SCALE GENOMIC DNA]</scope>
    <source>
        <strain evidence="2">JXDWG</strain>
        <tissue evidence="2">Leaf</tissue>
    </source>
</reference>
<evidence type="ECO:0000256" key="1">
    <source>
        <dbReference type="SAM" id="SignalP"/>
    </source>
</evidence>
<dbReference type="AlphaFoldDB" id="A0AAP0LAQ4"/>
<evidence type="ECO:0000313" key="3">
    <source>
        <dbReference type="Proteomes" id="UP001419268"/>
    </source>
</evidence>
<feature type="chain" id="PRO_5042980761" evidence="1">
    <location>
        <begin position="28"/>
        <end position="74"/>
    </location>
</feature>
<protein>
    <submittedName>
        <fullName evidence="2">Uncharacterized protein</fullName>
    </submittedName>
</protein>
<evidence type="ECO:0000313" key="2">
    <source>
        <dbReference type="EMBL" id="KAK9167090.1"/>
    </source>
</evidence>
<feature type="signal peptide" evidence="1">
    <location>
        <begin position="1"/>
        <end position="27"/>
    </location>
</feature>
<dbReference type="EMBL" id="JBBNAG010000001">
    <property type="protein sequence ID" value="KAK9167090.1"/>
    <property type="molecule type" value="Genomic_DNA"/>
</dbReference>
<organism evidence="2 3">
    <name type="scientific">Stephania cephalantha</name>
    <dbReference type="NCBI Taxonomy" id="152367"/>
    <lineage>
        <taxon>Eukaryota</taxon>
        <taxon>Viridiplantae</taxon>
        <taxon>Streptophyta</taxon>
        <taxon>Embryophyta</taxon>
        <taxon>Tracheophyta</taxon>
        <taxon>Spermatophyta</taxon>
        <taxon>Magnoliopsida</taxon>
        <taxon>Ranunculales</taxon>
        <taxon>Menispermaceae</taxon>
        <taxon>Menispermoideae</taxon>
        <taxon>Cissampelideae</taxon>
        <taxon>Stephania</taxon>
    </lineage>
</organism>
<dbReference type="Proteomes" id="UP001419268">
    <property type="component" value="Unassembled WGS sequence"/>
</dbReference>
<keyword evidence="3" id="KW-1185">Reference proteome</keyword>
<accession>A0AAP0LAQ4</accession>
<gene>
    <name evidence="2" type="ORF">Scep_002281</name>
</gene>
<comment type="caution">
    <text evidence="2">The sequence shown here is derived from an EMBL/GenBank/DDBJ whole genome shotgun (WGS) entry which is preliminary data.</text>
</comment>